<gene>
    <name evidence="2" type="ORF">BSL78_22034</name>
</gene>
<dbReference type="PANTHER" id="PTHR35617:SF3">
    <property type="entry name" value="CORE-BINDING (CB) DOMAIN-CONTAINING PROTEIN"/>
    <property type="match status" value="1"/>
</dbReference>
<dbReference type="OrthoDB" id="9050082at2759"/>
<dbReference type="PANTHER" id="PTHR35617">
    <property type="entry name" value="PHAGE_INTEGRASE DOMAIN-CONTAINING PROTEIN"/>
    <property type="match status" value="1"/>
</dbReference>
<organism evidence="2 3">
    <name type="scientific">Stichopus japonicus</name>
    <name type="common">Sea cucumber</name>
    <dbReference type="NCBI Taxonomy" id="307972"/>
    <lineage>
        <taxon>Eukaryota</taxon>
        <taxon>Metazoa</taxon>
        <taxon>Echinodermata</taxon>
        <taxon>Eleutherozoa</taxon>
        <taxon>Echinozoa</taxon>
        <taxon>Holothuroidea</taxon>
        <taxon>Aspidochirotacea</taxon>
        <taxon>Aspidochirotida</taxon>
        <taxon>Stichopodidae</taxon>
        <taxon>Apostichopus</taxon>
    </lineage>
</organism>
<evidence type="ECO:0008006" key="4">
    <source>
        <dbReference type="Google" id="ProtNLM"/>
    </source>
</evidence>
<keyword evidence="3" id="KW-1185">Reference proteome</keyword>
<evidence type="ECO:0000313" key="2">
    <source>
        <dbReference type="EMBL" id="PIK41124.1"/>
    </source>
</evidence>
<dbReference type="Proteomes" id="UP000230750">
    <property type="component" value="Unassembled WGS sequence"/>
</dbReference>
<dbReference type="InterPro" id="IPR011010">
    <property type="entry name" value="DNA_brk_join_enz"/>
</dbReference>
<accession>A0A2G8JZH0</accession>
<dbReference type="GO" id="GO:0003677">
    <property type="term" value="F:DNA binding"/>
    <property type="evidence" value="ECO:0007669"/>
    <property type="project" value="InterPro"/>
</dbReference>
<evidence type="ECO:0000313" key="3">
    <source>
        <dbReference type="Proteomes" id="UP000230750"/>
    </source>
</evidence>
<protein>
    <recommendedName>
        <fullName evidence="4">Tyr recombinase domain-containing protein</fullName>
    </recommendedName>
</protein>
<name>A0A2G8JZH0_STIJA</name>
<sequence length="396" mass="43665">MSSSHRVVDNSLSWTLNTNVIADQGYFVRRGIVPEQTGTASRDLSGTSGRLPHSLFEEGKQVSTIKNYRLAITAIHRGFPDGSTPGNNGDITQPIRGMANRRPRTRRLAPSWSPSAALQALTKSPYEPLASASLAALRKKTLFLITLASARRSCFHALPTKQNHIRFENHGRMVPDPSFIPKNQVLSFLPGDIFIPEIKTLSSVAEDILWGPVRALKWYLNKTQPLRRTTMSLFILPRAPFSTVSKDTLSRWLMEIIRPFAVGTTLTRAHDIRGKAASTALFAGVPIEVILKAAAWRTPTTFVACYLSDSLQAEAAFRSVVMRDPAGTRSHPSGLPPSGSATRCIGWGRQVSEERSKYSKTYWFGYLRVTSLPVSIPASLPRGGWNTAALRRVSLT</sequence>
<feature type="region of interest" description="Disordered" evidence="1">
    <location>
        <begin position="79"/>
        <end position="110"/>
    </location>
</feature>
<dbReference type="AlphaFoldDB" id="A0A2G8JZH0"/>
<comment type="caution">
    <text evidence="2">The sequence shown here is derived from an EMBL/GenBank/DDBJ whole genome shotgun (WGS) entry which is preliminary data.</text>
</comment>
<proteinExistence type="predicted"/>
<reference evidence="2 3" key="1">
    <citation type="journal article" date="2017" name="PLoS Biol.">
        <title>The sea cucumber genome provides insights into morphological evolution and visceral regeneration.</title>
        <authorList>
            <person name="Zhang X."/>
            <person name="Sun L."/>
            <person name="Yuan J."/>
            <person name="Sun Y."/>
            <person name="Gao Y."/>
            <person name="Zhang L."/>
            <person name="Li S."/>
            <person name="Dai H."/>
            <person name="Hamel J.F."/>
            <person name="Liu C."/>
            <person name="Yu Y."/>
            <person name="Liu S."/>
            <person name="Lin W."/>
            <person name="Guo K."/>
            <person name="Jin S."/>
            <person name="Xu P."/>
            <person name="Storey K.B."/>
            <person name="Huan P."/>
            <person name="Zhang T."/>
            <person name="Zhou Y."/>
            <person name="Zhang J."/>
            <person name="Lin C."/>
            <person name="Li X."/>
            <person name="Xing L."/>
            <person name="Huo D."/>
            <person name="Sun M."/>
            <person name="Wang L."/>
            <person name="Mercier A."/>
            <person name="Li F."/>
            <person name="Yang H."/>
            <person name="Xiang J."/>
        </authorList>
    </citation>
    <scope>NUCLEOTIDE SEQUENCE [LARGE SCALE GENOMIC DNA]</scope>
    <source>
        <strain evidence="2">Shaxun</strain>
        <tissue evidence="2">Muscle</tissue>
    </source>
</reference>
<dbReference type="SUPFAM" id="SSF56349">
    <property type="entry name" value="DNA breaking-rejoining enzymes"/>
    <property type="match status" value="1"/>
</dbReference>
<evidence type="ECO:0000256" key="1">
    <source>
        <dbReference type="SAM" id="MobiDB-lite"/>
    </source>
</evidence>
<dbReference type="EMBL" id="MRZV01001051">
    <property type="protein sequence ID" value="PIK41124.1"/>
    <property type="molecule type" value="Genomic_DNA"/>
</dbReference>